<accession>A0A1E3XBX8</accession>
<protein>
    <submittedName>
        <fullName evidence="1">Uncharacterized protein</fullName>
    </submittedName>
</protein>
<sequence length="78" mass="9563">MNRFSTHLSNDKTSLYRDNNTEFLLRKQIKQLKKLEKFVIWFQKKFNHDTKTILKHYKELESKYADRILKGSETKRIT</sequence>
<dbReference type="Proteomes" id="UP000094056">
    <property type="component" value="Unassembled WGS sequence"/>
</dbReference>
<evidence type="ECO:0000313" key="2">
    <source>
        <dbReference type="Proteomes" id="UP000094056"/>
    </source>
</evidence>
<gene>
    <name evidence="1" type="ORF">SCARUB_01707</name>
</gene>
<dbReference type="AlphaFoldDB" id="A0A1E3XBX8"/>
<organism evidence="1 2">
    <name type="scientific">Candidatus Scalindua rubra</name>
    <dbReference type="NCBI Taxonomy" id="1872076"/>
    <lineage>
        <taxon>Bacteria</taxon>
        <taxon>Pseudomonadati</taxon>
        <taxon>Planctomycetota</taxon>
        <taxon>Candidatus Brocadiia</taxon>
        <taxon>Candidatus Brocadiales</taxon>
        <taxon>Candidatus Scalinduaceae</taxon>
        <taxon>Candidatus Scalindua</taxon>
    </lineage>
</organism>
<comment type="caution">
    <text evidence="1">The sequence shown here is derived from an EMBL/GenBank/DDBJ whole genome shotgun (WGS) entry which is preliminary data.</text>
</comment>
<name>A0A1E3XBX8_9BACT</name>
<reference evidence="1 2" key="1">
    <citation type="submission" date="2016-07" db="EMBL/GenBank/DDBJ databases">
        <title>Draft genome of Scalindua rubra, obtained from a brine-seawater interface in the Red Sea, sheds light on salt adaptation in anammox bacteria.</title>
        <authorList>
            <person name="Speth D.R."/>
            <person name="Lagkouvardos I."/>
            <person name="Wang Y."/>
            <person name="Qian P.-Y."/>
            <person name="Dutilh B.E."/>
            <person name="Jetten M.S."/>
        </authorList>
    </citation>
    <scope>NUCLEOTIDE SEQUENCE [LARGE SCALE GENOMIC DNA]</scope>
    <source>
        <strain evidence="1">BSI-1</strain>
    </source>
</reference>
<dbReference type="EMBL" id="MAYW01000036">
    <property type="protein sequence ID" value="ODS33151.1"/>
    <property type="molecule type" value="Genomic_DNA"/>
</dbReference>
<proteinExistence type="predicted"/>
<evidence type="ECO:0000313" key="1">
    <source>
        <dbReference type="EMBL" id="ODS33151.1"/>
    </source>
</evidence>